<dbReference type="EMBL" id="BTRK01000002">
    <property type="protein sequence ID" value="GMR35044.1"/>
    <property type="molecule type" value="Genomic_DNA"/>
</dbReference>
<name>A0AAN5CAN5_9BILA</name>
<feature type="non-terminal residue" evidence="1">
    <location>
        <position position="1"/>
    </location>
</feature>
<dbReference type="AlphaFoldDB" id="A0AAN5CAN5"/>
<comment type="caution">
    <text evidence="1">The sequence shown here is derived from an EMBL/GenBank/DDBJ whole genome shotgun (WGS) entry which is preliminary data.</text>
</comment>
<evidence type="ECO:0000313" key="1">
    <source>
        <dbReference type="EMBL" id="GMR35044.1"/>
    </source>
</evidence>
<organism evidence="1 2">
    <name type="scientific">Pristionchus mayeri</name>
    <dbReference type="NCBI Taxonomy" id="1317129"/>
    <lineage>
        <taxon>Eukaryota</taxon>
        <taxon>Metazoa</taxon>
        <taxon>Ecdysozoa</taxon>
        <taxon>Nematoda</taxon>
        <taxon>Chromadorea</taxon>
        <taxon>Rhabditida</taxon>
        <taxon>Rhabditina</taxon>
        <taxon>Diplogasteromorpha</taxon>
        <taxon>Diplogasteroidea</taxon>
        <taxon>Neodiplogasteridae</taxon>
        <taxon>Pristionchus</taxon>
    </lineage>
</organism>
<gene>
    <name evidence="1" type="ORF">PMAYCL1PPCAC_05239</name>
</gene>
<accession>A0AAN5CAN5</accession>
<reference evidence="2" key="1">
    <citation type="submission" date="2022-10" db="EMBL/GenBank/DDBJ databases">
        <title>Genome assembly of Pristionchus species.</title>
        <authorList>
            <person name="Yoshida K."/>
            <person name="Sommer R.J."/>
        </authorList>
    </citation>
    <scope>NUCLEOTIDE SEQUENCE [LARGE SCALE GENOMIC DNA]</scope>
    <source>
        <strain evidence="2">RS5460</strain>
    </source>
</reference>
<evidence type="ECO:0000313" key="2">
    <source>
        <dbReference type="Proteomes" id="UP001328107"/>
    </source>
</evidence>
<keyword evidence="2" id="KW-1185">Reference proteome</keyword>
<sequence length="61" mass="6694">VKKAATTASRMMCPVRFRSFHRLESGIIAWCLTRTQAVVDMPRTATTNTSKPLDNGNVGAQ</sequence>
<dbReference type="Proteomes" id="UP001328107">
    <property type="component" value="Unassembled WGS sequence"/>
</dbReference>
<protein>
    <submittedName>
        <fullName evidence="1">Uncharacterized protein</fullName>
    </submittedName>
</protein>
<proteinExistence type="predicted"/>